<evidence type="ECO:0000313" key="3">
    <source>
        <dbReference type="Proteomes" id="UP000290637"/>
    </source>
</evidence>
<gene>
    <name evidence="2" type="ORF">EWM63_28020</name>
</gene>
<evidence type="ECO:0000256" key="1">
    <source>
        <dbReference type="SAM" id="Phobius"/>
    </source>
</evidence>
<feature type="transmembrane region" description="Helical" evidence="1">
    <location>
        <begin position="20"/>
        <end position="39"/>
    </location>
</feature>
<name>A0A4P6L4F2_9BURK</name>
<dbReference type="OrthoDB" id="9835181at2"/>
<keyword evidence="1" id="KW-1133">Transmembrane helix</keyword>
<accession>A0A4P6L4F2</accession>
<reference evidence="2 3" key="1">
    <citation type="submission" date="2019-02" db="EMBL/GenBank/DDBJ databases">
        <title>Draft Genome Sequences of Six Type Strains of the Genus Massilia.</title>
        <authorList>
            <person name="Miess H."/>
            <person name="Frediansyhah A."/>
            <person name="Gross H."/>
        </authorList>
    </citation>
    <scope>NUCLEOTIDE SEQUENCE [LARGE SCALE GENOMIC DNA]</scope>
    <source>
        <strain evidence="2 3">DSM 17473</strain>
    </source>
</reference>
<dbReference type="RefSeq" id="WP_130189455.1">
    <property type="nucleotide sequence ID" value="NZ_CP035913.1"/>
</dbReference>
<evidence type="ECO:0000313" key="2">
    <source>
        <dbReference type="EMBL" id="QBE66347.1"/>
    </source>
</evidence>
<sequence>MDALKIDSLPAIVEILKELLSTTIGSTVLAIFLFIYLLIKVPQLPLLRSLLSRKESRLKWLNDYSTTSRDEEFCKNVVEDIRDALIFEKATGIYAERAWRKGLVELHDRTGVSWVTMRRARKYMDIAIDGTVFIRQFKLGDRVEARFNTVMMWLFLAIATLLFITIMLFEPSVSLGAAGLLVTFLLVGFAMGAAHQNWPMHAANAINDKLRVTAHAAS</sequence>
<keyword evidence="1" id="KW-0812">Transmembrane</keyword>
<protein>
    <submittedName>
        <fullName evidence="2">Uncharacterized protein</fullName>
    </submittedName>
</protein>
<proteinExistence type="predicted"/>
<feature type="transmembrane region" description="Helical" evidence="1">
    <location>
        <begin position="150"/>
        <end position="169"/>
    </location>
</feature>
<dbReference type="Proteomes" id="UP000290637">
    <property type="component" value="Chromosome"/>
</dbReference>
<organism evidence="2 3">
    <name type="scientific">Pseudoduganella lutea</name>
    <dbReference type="NCBI Taxonomy" id="321985"/>
    <lineage>
        <taxon>Bacteria</taxon>
        <taxon>Pseudomonadati</taxon>
        <taxon>Pseudomonadota</taxon>
        <taxon>Betaproteobacteria</taxon>
        <taxon>Burkholderiales</taxon>
        <taxon>Oxalobacteraceae</taxon>
        <taxon>Telluria group</taxon>
        <taxon>Pseudoduganella</taxon>
    </lineage>
</organism>
<dbReference type="EMBL" id="CP035913">
    <property type="protein sequence ID" value="QBE66347.1"/>
    <property type="molecule type" value="Genomic_DNA"/>
</dbReference>
<dbReference type="KEGG" id="plue:EWM63_28020"/>
<keyword evidence="1" id="KW-0472">Membrane</keyword>
<keyword evidence="3" id="KW-1185">Reference proteome</keyword>
<feature type="transmembrane region" description="Helical" evidence="1">
    <location>
        <begin position="175"/>
        <end position="194"/>
    </location>
</feature>
<dbReference type="AlphaFoldDB" id="A0A4P6L4F2"/>